<name>A0A0F5MNW4_9RICK</name>
<proteinExistence type="predicted"/>
<dbReference type="SUPFAM" id="SSF48403">
    <property type="entry name" value="Ankyrin repeat"/>
    <property type="match status" value="1"/>
</dbReference>
<keyword evidence="3" id="KW-1185">Reference proteome</keyword>
<evidence type="ECO:0000313" key="3">
    <source>
        <dbReference type="Proteomes" id="UP000033358"/>
    </source>
</evidence>
<feature type="compositionally biased region" description="Polar residues" evidence="1">
    <location>
        <begin position="545"/>
        <end position="554"/>
    </location>
</feature>
<dbReference type="Gene3D" id="1.25.40.20">
    <property type="entry name" value="Ankyrin repeat-containing domain"/>
    <property type="match status" value="1"/>
</dbReference>
<comment type="caution">
    <text evidence="2">The sequence shown here is derived from an EMBL/GenBank/DDBJ whole genome shotgun (WGS) entry which is preliminary data.</text>
</comment>
<evidence type="ECO:0000313" key="2">
    <source>
        <dbReference type="EMBL" id="KKB96523.1"/>
    </source>
</evidence>
<evidence type="ECO:0000256" key="1">
    <source>
        <dbReference type="SAM" id="MobiDB-lite"/>
    </source>
</evidence>
<dbReference type="AlphaFoldDB" id="A0A0F5MNW4"/>
<feature type="region of interest" description="Disordered" evidence="1">
    <location>
        <begin position="539"/>
        <end position="561"/>
    </location>
</feature>
<feature type="compositionally biased region" description="Polar residues" evidence="1">
    <location>
        <begin position="494"/>
        <end position="504"/>
    </location>
</feature>
<accession>A0A0F5MNW4</accession>
<reference evidence="2 3" key="1">
    <citation type="submission" date="2015-02" db="EMBL/GenBank/DDBJ databases">
        <title>Single cell genomics of a rare environmental alphaproteobacterium provides unique insights into Rickettsiaceae evolution.</title>
        <authorList>
            <person name="Martijn J."/>
            <person name="Schulz F."/>
            <person name="Zaremba-Niedzwiedzka K."/>
            <person name="Viklund J."/>
            <person name="Stepanauskas R."/>
            <person name="Andersson S.G.E."/>
            <person name="Horn M."/>
            <person name="Guy L."/>
            <person name="Ettema T.J.G."/>
        </authorList>
    </citation>
    <scope>NUCLEOTIDE SEQUENCE [LARGE SCALE GENOMIC DNA]</scope>
    <source>
        <strain evidence="2 3">SCGC AAA041-L04</strain>
    </source>
</reference>
<feature type="region of interest" description="Disordered" evidence="1">
    <location>
        <begin position="486"/>
        <end position="508"/>
    </location>
</feature>
<dbReference type="EMBL" id="JYHA01000062">
    <property type="protein sequence ID" value="KKB96523.1"/>
    <property type="molecule type" value="Genomic_DNA"/>
</dbReference>
<sequence length="561" mass="62232">MKGNDTANRKGALEFQQDYQMQILAEKCNDLTTKLILMRENLCTGLKISEAYQAPELIKFSNNGNGLMFSNIERSDSDFLKGAAIASVAGNLSIHEARQNANLIKIQESVNKAIQLDENIQKIIKSNSRNDVIKDIDKKIKDSQASFSTGFGNFFNTIGNAVSMINVLNSKSPDMVAQGLQSSSIAKMNSSISTLMTKVEAAQNAIDTNFINKTTDYLDNRHTKETIQEPLTKLQEIIKFCPNVLEQDTNQRNIFDIAMHKINDGSTTQNHVRTEEKLKQILTDIGPNNSKKLLNKPNVQKERPLNNVLKLTDKNIRQDLLSTLLEQGASVAPPGKENNQTCFKPTLMHQAAKIGSNEMHLILCAGGNPNVVYVDLKDYNFVSRNAFYMGAKIYEKLGGEVYGDTPLHIAVKEAIKSSTNEEKFNENIKTVIELMQHKDIKTDIKDRGGITVSALVAELEGDKFNLLKDIVAKKISTFSAESPLETTAAKKESALNSTSPPQQKRTNKIFIDPSTSIKERRDTLKKALKITSKIIGDKKTPIKTRLSSPQTTKAAQRGLGK</sequence>
<organism evidence="2 3">
    <name type="scientific">Candidatus Arcanibacter lacustris</name>
    <dbReference type="NCBI Taxonomy" id="1607817"/>
    <lineage>
        <taxon>Bacteria</taxon>
        <taxon>Pseudomonadati</taxon>
        <taxon>Pseudomonadota</taxon>
        <taxon>Alphaproteobacteria</taxon>
        <taxon>Rickettsiales</taxon>
        <taxon>Candidatus Arcanibacter</taxon>
    </lineage>
</organism>
<dbReference type="InterPro" id="IPR036770">
    <property type="entry name" value="Ankyrin_rpt-contain_sf"/>
</dbReference>
<dbReference type="Proteomes" id="UP000033358">
    <property type="component" value="Unassembled WGS sequence"/>
</dbReference>
<gene>
    <name evidence="2" type="ORF">SZ25_00385</name>
</gene>
<protein>
    <submittedName>
        <fullName evidence="2">Uncharacterized protein</fullName>
    </submittedName>
</protein>